<dbReference type="Pfam" id="PF09339">
    <property type="entry name" value="HTH_IclR"/>
    <property type="match status" value="1"/>
</dbReference>
<dbReference type="InterPro" id="IPR036390">
    <property type="entry name" value="WH_DNA-bd_sf"/>
</dbReference>
<accession>A0ABZ0PGA8</accession>
<dbReference type="Gene3D" id="1.10.10.10">
    <property type="entry name" value="Winged helix-like DNA-binding domain superfamily/Winged helix DNA-binding domain"/>
    <property type="match status" value="1"/>
</dbReference>
<evidence type="ECO:0000313" key="6">
    <source>
        <dbReference type="EMBL" id="WPB84647.1"/>
    </source>
</evidence>
<gene>
    <name evidence="6" type="ORF">R9Z33_21450</name>
</gene>
<sequence length="265" mass="27779">MDGGFAPGEQRGGPRSVARVLELMGRLASAPEGLTLAALAGALDAPKTSLLGLLRGLAAEGYAVQQEARWRLGPEAVGLARAILAAAGDGELVSTARPVLERLAEQMGETAMLAVLAPDRRAMVYADKVESRTALRFAATVGDARPIHCTASGRVMLAFLPPPWPAEFLRGARLPAYSPTSVTDRRALRRIVAETRAQGFAVTLGETTEGVAGIAAPVFGARGEVVAALMLAGPIARVEPRIPLLSRRVCEAAGQISRRLGHRPN</sequence>
<dbReference type="SUPFAM" id="SSF55781">
    <property type="entry name" value="GAF domain-like"/>
    <property type="match status" value="1"/>
</dbReference>
<evidence type="ECO:0000259" key="4">
    <source>
        <dbReference type="PROSITE" id="PS51077"/>
    </source>
</evidence>
<keyword evidence="3" id="KW-0804">Transcription</keyword>
<dbReference type="SUPFAM" id="SSF46785">
    <property type="entry name" value="Winged helix' DNA-binding domain"/>
    <property type="match status" value="1"/>
</dbReference>
<evidence type="ECO:0000256" key="3">
    <source>
        <dbReference type="ARBA" id="ARBA00023163"/>
    </source>
</evidence>
<dbReference type="Gene3D" id="3.30.450.40">
    <property type="match status" value="1"/>
</dbReference>
<proteinExistence type="predicted"/>
<reference evidence="6 7" key="1">
    <citation type="submission" date="2023-11" db="EMBL/GenBank/DDBJ databases">
        <title>Arctic aerobic anoxygenic photoheterotroph Sediminicoccus rosea KRV36 adapts its photosynthesis to long days of polar summer.</title>
        <authorList>
            <person name="Tomasch J."/>
            <person name="Kopejtka K."/>
            <person name="Bily T."/>
            <person name="Gardiner A.T."/>
            <person name="Gardian Z."/>
            <person name="Shivaramu S."/>
            <person name="Koblizek M."/>
            <person name="Engelhardt F."/>
            <person name="Kaftan D."/>
        </authorList>
    </citation>
    <scope>NUCLEOTIDE SEQUENCE [LARGE SCALE GENOMIC DNA]</scope>
    <source>
        <strain evidence="6 7">R-30</strain>
    </source>
</reference>
<dbReference type="PROSITE" id="PS51077">
    <property type="entry name" value="HTH_ICLR"/>
    <property type="match status" value="1"/>
</dbReference>
<feature type="domain" description="HTH iclR-type" evidence="4">
    <location>
        <begin position="14"/>
        <end position="74"/>
    </location>
</feature>
<evidence type="ECO:0000256" key="1">
    <source>
        <dbReference type="ARBA" id="ARBA00023015"/>
    </source>
</evidence>
<dbReference type="RefSeq" id="WP_318648611.1">
    <property type="nucleotide sequence ID" value="NZ_CP137852.1"/>
</dbReference>
<keyword evidence="1" id="KW-0805">Transcription regulation</keyword>
<dbReference type="EMBL" id="CP137852">
    <property type="protein sequence ID" value="WPB84647.1"/>
    <property type="molecule type" value="Genomic_DNA"/>
</dbReference>
<dbReference type="SMART" id="SM00346">
    <property type="entry name" value="HTH_ICLR"/>
    <property type="match status" value="1"/>
</dbReference>
<keyword evidence="2" id="KW-0238">DNA-binding</keyword>
<dbReference type="InterPro" id="IPR005471">
    <property type="entry name" value="Tscrpt_reg_IclR_N"/>
</dbReference>
<dbReference type="InterPro" id="IPR014757">
    <property type="entry name" value="Tscrpt_reg_IclR_C"/>
</dbReference>
<dbReference type="InterPro" id="IPR050707">
    <property type="entry name" value="HTH_MetabolicPath_Reg"/>
</dbReference>
<evidence type="ECO:0000256" key="2">
    <source>
        <dbReference type="ARBA" id="ARBA00023125"/>
    </source>
</evidence>
<dbReference type="PANTHER" id="PTHR30136:SF24">
    <property type="entry name" value="HTH-TYPE TRANSCRIPTIONAL REPRESSOR ALLR"/>
    <property type="match status" value="1"/>
</dbReference>
<organism evidence="6 7">
    <name type="scientific">Sediminicoccus rosea</name>
    <dbReference type="NCBI Taxonomy" id="1225128"/>
    <lineage>
        <taxon>Bacteria</taxon>
        <taxon>Pseudomonadati</taxon>
        <taxon>Pseudomonadota</taxon>
        <taxon>Alphaproteobacteria</taxon>
        <taxon>Acetobacterales</taxon>
        <taxon>Roseomonadaceae</taxon>
        <taxon>Sediminicoccus</taxon>
    </lineage>
</organism>
<evidence type="ECO:0000259" key="5">
    <source>
        <dbReference type="PROSITE" id="PS51078"/>
    </source>
</evidence>
<dbReference type="Proteomes" id="UP001305521">
    <property type="component" value="Chromosome"/>
</dbReference>
<feature type="domain" description="IclR-ED" evidence="5">
    <location>
        <begin position="75"/>
        <end position="262"/>
    </location>
</feature>
<dbReference type="PANTHER" id="PTHR30136">
    <property type="entry name" value="HELIX-TURN-HELIX TRANSCRIPTIONAL REGULATOR, ICLR FAMILY"/>
    <property type="match status" value="1"/>
</dbReference>
<dbReference type="InterPro" id="IPR036388">
    <property type="entry name" value="WH-like_DNA-bd_sf"/>
</dbReference>
<name>A0ABZ0PGA8_9PROT</name>
<evidence type="ECO:0000313" key="7">
    <source>
        <dbReference type="Proteomes" id="UP001305521"/>
    </source>
</evidence>
<keyword evidence="7" id="KW-1185">Reference proteome</keyword>
<dbReference type="PROSITE" id="PS51078">
    <property type="entry name" value="ICLR_ED"/>
    <property type="match status" value="1"/>
</dbReference>
<dbReference type="InterPro" id="IPR029016">
    <property type="entry name" value="GAF-like_dom_sf"/>
</dbReference>
<dbReference type="Pfam" id="PF01614">
    <property type="entry name" value="IclR_C"/>
    <property type="match status" value="1"/>
</dbReference>
<protein>
    <submittedName>
        <fullName evidence="6">IclR family transcriptional regulator</fullName>
    </submittedName>
</protein>